<dbReference type="Pfam" id="PF13801">
    <property type="entry name" value="Metal_resist"/>
    <property type="match status" value="1"/>
</dbReference>
<evidence type="ECO:0008006" key="4">
    <source>
        <dbReference type="Google" id="ProtNLM"/>
    </source>
</evidence>
<organism evidence="3">
    <name type="scientific">hydrothermal vent metagenome</name>
    <dbReference type="NCBI Taxonomy" id="652676"/>
    <lineage>
        <taxon>unclassified sequences</taxon>
        <taxon>metagenomes</taxon>
        <taxon>ecological metagenomes</taxon>
    </lineage>
</organism>
<keyword evidence="2" id="KW-0812">Transmembrane</keyword>
<gene>
    <name evidence="3" type="ORF">MNBD_ALPHA01-1374</name>
</gene>
<feature type="coiled-coil region" evidence="1">
    <location>
        <begin position="62"/>
        <end position="121"/>
    </location>
</feature>
<protein>
    <recommendedName>
        <fullName evidence="4">Periplasmic heavy metal sensor</fullName>
    </recommendedName>
</protein>
<keyword evidence="2" id="KW-0472">Membrane</keyword>
<sequence>MTEQLKKNKWVNVVLFFSLALNFFIAGYLVSDTKMLSPLHKNKMIHKRPEVRIVDYFPKAKKQEFRQLMMEKREKLKSVKRNIFGNQREILSILSANEVDEQQLRQVFRKYQDNNEQLQTAINEIVIKMLMEMDYESRRHTLRKGKKAFNHRKKMEEKWMEHSANRERLNQAGDR</sequence>
<keyword evidence="1" id="KW-0175">Coiled coil</keyword>
<evidence type="ECO:0000256" key="2">
    <source>
        <dbReference type="SAM" id="Phobius"/>
    </source>
</evidence>
<dbReference type="InterPro" id="IPR025961">
    <property type="entry name" value="Metal_resist"/>
</dbReference>
<dbReference type="AlphaFoldDB" id="A0A3B0S8S4"/>
<accession>A0A3B0S8S4</accession>
<reference evidence="3" key="1">
    <citation type="submission" date="2018-06" db="EMBL/GenBank/DDBJ databases">
        <authorList>
            <person name="Zhirakovskaya E."/>
        </authorList>
    </citation>
    <scope>NUCLEOTIDE SEQUENCE</scope>
</reference>
<dbReference type="EMBL" id="UOEJ01000112">
    <property type="protein sequence ID" value="VAV99261.1"/>
    <property type="molecule type" value="Genomic_DNA"/>
</dbReference>
<keyword evidence="2" id="KW-1133">Transmembrane helix</keyword>
<feature type="transmembrane region" description="Helical" evidence="2">
    <location>
        <begin position="12"/>
        <end position="30"/>
    </location>
</feature>
<evidence type="ECO:0000313" key="3">
    <source>
        <dbReference type="EMBL" id="VAV99261.1"/>
    </source>
</evidence>
<evidence type="ECO:0000256" key="1">
    <source>
        <dbReference type="SAM" id="Coils"/>
    </source>
</evidence>
<proteinExistence type="predicted"/>
<name>A0A3B0S8S4_9ZZZZ</name>